<dbReference type="PANTHER" id="PTHR44051">
    <property type="entry name" value="GLUTATHIONE S-TRANSFERASE-RELATED"/>
    <property type="match status" value="1"/>
</dbReference>
<dbReference type="Gene3D" id="1.20.1050.10">
    <property type="match status" value="1"/>
</dbReference>
<dbReference type="InterPro" id="IPR036282">
    <property type="entry name" value="Glutathione-S-Trfase_C_sf"/>
</dbReference>
<reference evidence="3 4" key="1">
    <citation type="submission" date="2016-11" db="EMBL/GenBank/DDBJ databases">
        <authorList>
            <person name="Jaros S."/>
            <person name="Januszkiewicz K."/>
            <person name="Wedrychowicz H."/>
        </authorList>
    </citation>
    <scope>NUCLEOTIDE SEQUENCE [LARGE SCALE GENOMIC DNA]</scope>
    <source>
        <strain evidence="3 4">DSM 4740</strain>
    </source>
</reference>
<evidence type="ECO:0000313" key="2">
    <source>
        <dbReference type="EMBL" id="GEN25354.1"/>
    </source>
</evidence>
<organism evidence="3 4">
    <name type="scientific">Halomonas cupida</name>
    <dbReference type="NCBI Taxonomy" id="44933"/>
    <lineage>
        <taxon>Bacteria</taxon>
        <taxon>Pseudomonadati</taxon>
        <taxon>Pseudomonadota</taxon>
        <taxon>Gammaproteobacteria</taxon>
        <taxon>Oceanospirillales</taxon>
        <taxon>Halomonadaceae</taxon>
        <taxon>Halomonas</taxon>
    </lineage>
</organism>
<name>A0A1M7KJH0_9GAMM</name>
<dbReference type="SUPFAM" id="SSF52833">
    <property type="entry name" value="Thioredoxin-like"/>
    <property type="match status" value="1"/>
</dbReference>
<dbReference type="InterPro" id="IPR004045">
    <property type="entry name" value="Glutathione_S-Trfase_N"/>
</dbReference>
<dbReference type="PANTHER" id="PTHR44051:SF8">
    <property type="entry name" value="GLUTATHIONE S-TRANSFERASE GSTA"/>
    <property type="match status" value="1"/>
</dbReference>
<keyword evidence="5" id="KW-1185">Reference proteome</keyword>
<dbReference type="SUPFAM" id="SSF47616">
    <property type="entry name" value="GST C-terminal domain-like"/>
    <property type="match status" value="1"/>
</dbReference>
<evidence type="ECO:0000313" key="3">
    <source>
        <dbReference type="EMBL" id="SHM65469.1"/>
    </source>
</evidence>
<dbReference type="Proteomes" id="UP000184123">
    <property type="component" value="Unassembled WGS sequence"/>
</dbReference>
<evidence type="ECO:0000259" key="1">
    <source>
        <dbReference type="PROSITE" id="PS50404"/>
    </source>
</evidence>
<dbReference type="GO" id="GO:0016740">
    <property type="term" value="F:transferase activity"/>
    <property type="evidence" value="ECO:0007669"/>
    <property type="project" value="UniProtKB-KW"/>
</dbReference>
<dbReference type="InterPro" id="IPR036249">
    <property type="entry name" value="Thioredoxin-like_sf"/>
</dbReference>
<dbReference type="Proteomes" id="UP000321726">
    <property type="component" value="Unassembled WGS sequence"/>
</dbReference>
<evidence type="ECO:0000313" key="4">
    <source>
        <dbReference type="Proteomes" id="UP000184123"/>
    </source>
</evidence>
<feature type="domain" description="GST N-terminal" evidence="1">
    <location>
        <begin position="1"/>
        <end position="79"/>
    </location>
</feature>
<dbReference type="OrthoDB" id="5740960at2"/>
<dbReference type="RefSeq" id="WP_073436543.1">
    <property type="nucleotide sequence ID" value="NZ_BJXU01000144.1"/>
</dbReference>
<sequence length="218" mass="24226">MTYRLYYSPAACSLAVHIVLEELGQAFDLQLVTSTWEASYLALNPKGRVPVLMIPGERQPLTELPVILTYLARRHPEAGLLPDDALAEARCHEWLAWLAGWVHGMAFGALWRPERFVSDPQVHAMIQANGKALILDSFLSIEERLAAQDSSPAPGFTLVDPFLLVLYAWGERINLPMAKDYPAWASRTQTTLARPAVARALNREGIHLELAATPHRPA</sequence>
<accession>A0A1M7KJH0</accession>
<dbReference type="STRING" id="44933.SAMN05660971_03552"/>
<dbReference type="AlphaFoldDB" id="A0A1M7KJH0"/>
<dbReference type="InterPro" id="IPR040079">
    <property type="entry name" value="Glutathione_S-Trfase"/>
</dbReference>
<dbReference type="EMBL" id="FRCA01000010">
    <property type="protein sequence ID" value="SHM65469.1"/>
    <property type="molecule type" value="Genomic_DNA"/>
</dbReference>
<dbReference type="PROSITE" id="PS50404">
    <property type="entry name" value="GST_NTER"/>
    <property type="match status" value="1"/>
</dbReference>
<dbReference type="Gene3D" id="3.40.30.10">
    <property type="entry name" value="Glutaredoxin"/>
    <property type="match status" value="1"/>
</dbReference>
<evidence type="ECO:0000313" key="5">
    <source>
        <dbReference type="Proteomes" id="UP000321726"/>
    </source>
</evidence>
<proteinExistence type="predicted"/>
<dbReference type="SFLD" id="SFLDS00019">
    <property type="entry name" value="Glutathione_Transferase_(cytos"/>
    <property type="match status" value="1"/>
</dbReference>
<gene>
    <name evidence="2" type="ORF">HCU01_33030</name>
    <name evidence="3" type="ORF">SAMN05660971_03552</name>
</gene>
<dbReference type="CDD" id="cd03057">
    <property type="entry name" value="GST_N_Beta"/>
    <property type="match status" value="1"/>
</dbReference>
<dbReference type="EMBL" id="BJXU01000144">
    <property type="protein sequence ID" value="GEN25354.1"/>
    <property type="molecule type" value="Genomic_DNA"/>
</dbReference>
<keyword evidence="3" id="KW-0808">Transferase</keyword>
<reference evidence="2 5" key="2">
    <citation type="submission" date="2019-07" db="EMBL/GenBank/DDBJ databases">
        <title>Whole genome shotgun sequence of Halomonas cupida NBRC 102219.</title>
        <authorList>
            <person name="Hosoyama A."/>
            <person name="Uohara A."/>
            <person name="Ohji S."/>
            <person name="Ichikawa N."/>
        </authorList>
    </citation>
    <scope>NUCLEOTIDE SEQUENCE [LARGE SCALE GENOMIC DNA]</scope>
    <source>
        <strain evidence="2 5">NBRC 102219</strain>
    </source>
</reference>
<dbReference type="Pfam" id="PF13409">
    <property type="entry name" value="GST_N_2"/>
    <property type="match status" value="1"/>
</dbReference>
<protein>
    <submittedName>
        <fullName evidence="3">Glutathione S-transferase</fullName>
    </submittedName>
</protein>